<protein>
    <submittedName>
        <fullName evidence="1">Uncharacterized protein</fullName>
    </submittedName>
</protein>
<evidence type="ECO:0000313" key="1">
    <source>
        <dbReference type="EMBL" id="EDP21635.1"/>
    </source>
</evidence>
<evidence type="ECO:0000313" key="2">
    <source>
        <dbReference type="Proteomes" id="UP000005945"/>
    </source>
</evidence>
<accession>A8SAS5</accession>
<gene>
    <name evidence="1" type="ORF">FAEPRAM212_01456</name>
</gene>
<organism evidence="1 2">
    <name type="scientific">Faecalibacterium prausnitzii M21/2</name>
    <dbReference type="NCBI Taxonomy" id="411485"/>
    <lineage>
        <taxon>Bacteria</taxon>
        <taxon>Bacillati</taxon>
        <taxon>Bacillota</taxon>
        <taxon>Clostridia</taxon>
        <taxon>Eubacteriales</taxon>
        <taxon>Oscillospiraceae</taxon>
        <taxon>Faecalibacterium</taxon>
    </lineage>
</organism>
<dbReference type="Proteomes" id="UP000005945">
    <property type="component" value="Unassembled WGS sequence"/>
</dbReference>
<reference evidence="1 2" key="1">
    <citation type="submission" date="2007-09" db="EMBL/GenBank/DDBJ databases">
        <title>Draft genome sequence of Faecalibacterium prausnitzii M21/2.</title>
        <authorList>
            <person name="Sudarsanam P."/>
            <person name="Ley R."/>
            <person name="Guruge J."/>
            <person name="Turnbaugh P.J."/>
            <person name="Mahowald M."/>
            <person name="Liep D."/>
            <person name="Gordon J."/>
        </authorList>
    </citation>
    <scope>NUCLEOTIDE SEQUENCE [LARGE SCALE GENOMIC DNA]</scope>
    <source>
        <strain evidence="1 2">M21/2</strain>
    </source>
</reference>
<reference evidence="1 2" key="2">
    <citation type="submission" date="2007-09" db="EMBL/GenBank/DDBJ databases">
        <authorList>
            <person name="Fulton L."/>
            <person name="Clifton S."/>
            <person name="Fulton B."/>
            <person name="Xu J."/>
            <person name="Minx P."/>
            <person name="Pepin K.H."/>
            <person name="Johnson M."/>
            <person name="Thiruvilangam P."/>
            <person name="Bhonagiri V."/>
            <person name="Nash W.E."/>
            <person name="Mardis E.R."/>
            <person name="Wilson R.K."/>
        </authorList>
    </citation>
    <scope>NUCLEOTIDE SEQUENCE [LARGE SCALE GENOMIC DNA]</scope>
    <source>
        <strain evidence="1 2">M21/2</strain>
    </source>
</reference>
<dbReference type="HOGENOM" id="CLU_3251813_0_0_9"/>
<proteinExistence type="predicted"/>
<sequence length="42" mass="5021">MFHFGKFAKVCTVNERKLRHLCARRISQLFKEDDSYENDLSS</sequence>
<name>A8SAS5_9FIRM</name>
<dbReference type="AlphaFoldDB" id="A8SAS5"/>
<comment type="caution">
    <text evidence="1">The sequence shown here is derived from an EMBL/GenBank/DDBJ whole genome shotgun (WGS) entry which is preliminary data.</text>
</comment>
<dbReference type="EMBL" id="ABED02000025">
    <property type="protein sequence ID" value="EDP21635.1"/>
    <property type="molecule type" value="Genomic_DNA"/>
</dbReference>